<dbReference type="OrthoDB" id="1081439at2"/>
<dbReference type="SUPFAM" id="SSF53474">
    <property type="entry name" value="alpha/beta-Hydrolases"/>
    <property type="match status" value="1"/>
</dbReference>
<accession>A0A2S8ADS4</accession>
<dbReference type="Gene3D" id="2.130.10.10">
    <property type="entry name" value="YVTN repeat-like/Quinoprotein amine dehydrogenase"/>
    <property type="match status" value="1"/>
</dbReference>
<reference evidence="2 3" key="1">
    <citation type="submission" date="2018-02" db="EMBL/GenBank/DDBJ databases">
        <title>Genome sequences of Apibacter spp., gut symbionts of Asian honey bees.</title>
        <authorList>
            <person name="Kwong W.K."/>
            <person name="Steele M.I."/>
            <person name="Moran N.A."/>
        </authorList>
    </citation>
    <scope>NUCLEOTIDE SEQUENCE [LARGE SCALE GENOMIC DNA]</scope>
    <source>
        <strain evidence="3">wkB301</strain>
    </source>
</reference>
<feature type="non-terminal residue" evidence="2">
    <location>
        <position position="2494"/>
    </location>
</feature>
<feature type="compositionally biased region" description="Polar residues" evidence="1">
    <location>
        <begin position="969"/>
        <end position="985"/>
    </location>
</feature>
<keyword evidence="3" id="KW-1185">Reference proteome</keyword>
<dbReference type="Gene3D" id="2.60.40.10">
    <property type="entry name" value="Immunoglobulins"/>
    <property type="match status" value="1"/>
</dbReference>
<dbReference type="InterPro" id="IPR029058">
    <property type="entry name" value="AB_hydrolase_fold"/>
</dbReference>
<dbReference type="Gene3D" id="3.40.50.1820">
    <property type="entry name" value="alpha/beta hydrolase"/>
    <property type="match status" value="1"/>
</dbReference>
<dbReference type="EMBL" id="PSZM01000036">
    <property type="protein sequence ID" value="PQL93040.1"/>
    <property type="molecule type" value="Genomic_DNA"/>
</dbReference>
<protein>
    <submittedName>
        <fullName evidence="2">Uncharacterized protein</fullName>
    </submittedName>
</protein>
<evidence type="ECO:0000256" key="1">
    <source>
        <dbReference type="SAM" id="MobiDB-lite"/>
    </source>
</evidence>
<dbReference type="Pfam" id="PF02089">
    <property type="entry name" value="Palm_thioest"/>
    <property type="match status" value="1"/>
</dbReference>
<dbReference type="RefSeq" id="WP_146106049.1">
    <property type="nucleotide sequence ID" value="NZ_PSZM01000036.1"/>
</dbReference>
<evidence type="ECO:0000313" key="3">
    <source>
        <dbReference type="Proteomes" id="UP000238042"/>
    </source>
</evidence>
<evidence type="ECO:0000313" key="2">
    <source>
        <dbReference type="EMBL" id="PQL93040.1"/>
    </source>
</evidence>
<dbReference type="InterPro" id="IPR015943">
    <property type="entry name" value="WD40/YVTN_repeat-like_dom_sf"/>
</dbReference>
<name>A0A2S8ADS4_9FLAO</name>
<proteinExistence type="predicted"/>
<dbReference type="InterPro" id="IPR013783">
    <property type="entry name" value="Ig-like_fold"/>
</dbReference>
<dbReference type="Proteomes" id="UP000238042">
    <property type="component" value="Unassembled WGS sequence"/>
</dbReference>
<comment type="caution">
    <text evidence="2">The sequence shown here is derived from an EMBL/GenBank/DDBJ whole genome shotgun (WGS) entry which is preliminary data.</text>
</comment>
<organism evidence="2 3">
    <name type="scientific">Apibacter adventoris</name>
    <dbReference type="NCBI Taxonomy" id="1679466"/>
    <lineage>
        <taxon>Bacteria</taxon>
        <taxon>Pseudomonadati</taxon>
        <taxon>Bacteroidota</taxon>
        <taxon>Flavobacteriia</taxon>
        <taxon>Flavobacteriales</taxon>
        <taxon>Weeksellaceae</taxon>
        <taxon>Apibacter</taxon>
    </lineage>
</organism>
<sequence length="2494" mass="276013">MKIFLYSFKSNLLFLFLIFIYIGHAQPIPSFETLKDTLQATYGTSNKHFIKTTYEMSCGEYTLASSESKKVSGMKAYIEAATLKSPSGKIAIKIEGDPDSTKDITLKLPLLNSKKDTIQTLKIIVSVLKIDKEVELMLNYGENADTEVEIPYSLSSGKQIIKSSSVQKDGLVYIINGTTLKSSGKIKVLVKGSPKYFIASSVHIPIKNEEGLLIQNSEVLISTFKITCPKNPVKVVVGKKIDNPLLVQYDMNLAGEKYFFDIPPKVSDTINGLNSSVPAQKLIGLGGTVKVNLLGKPIANAEVPISINKIDCKVSVLVDAELMVENPINAIKAVIRDPLKQMGSISYILKGDSINLESSNSIKVSGLTAYLDAVNLNSSIGKLNFRVEGVPEKTGIITLKLPINKKGGKEINTCEITIKVEDNNEKPIIYSNLFNLTIAKDQSINVDLEIGYLFKGEKFELKATSAEVNGIKVSIKSTMFSKATNELGKFSIELSGKLVKAEKTLLSLPLKSKNDEILYIVDIVINTSDFKTVLEEKDTEFTSVTVDKNNNVWVGTKYKGLYFMDQSKKDTIFSKITINKNLDQSWIRSLAADTLGNLWVGQSGIQSSFGFFQLGGVNRININNISDQRHFKPDQDTYKLPFLENDGLGTRNTLQVIVDPYNIVRVSQGFHHILYSGMGSKYIITPGSFASISASDTNGKFIPVGTYHRQDSGISFPDNTYNPPINKKEGTRNIYSISADSLAVWIAVESFEFENKLIPSKIMKYGFDNKLIASATIDQLTLSGQLTSVYSDGKVVWIGSNSNEGKYAMYIMSTDELKLNNDSNIIFPKSKVNPAGIWGDKYGRVFIGTTDGMIVYNGVGDLFNYNSYKHYVNLSLYQGKLPNNSQCLVDIPLISNNIKTGVVDGKDPNYVWLVTDKGVVKAHIPIVEMYAYHVQDIDVTKDPDKPFKEKVNGKTNHVFLTQLKEASAKESQNNNDESTFSVTSDGSPSTIFSIVGYKPSVFYKKHQFKLAIGDEEGNIIEGDENSDEYIKKYGKLTLKPAKFYNGNIEDLNYVDILYQHPSYIDEKDLEEGKIEKKYSLILINKDFPKEPLKTRYPIKFTLSPVLLIHGAWSDTLTLDSIQNNMLDKGYTRNQILKIWKTDKNTAEVSSKEMIDEIPNYIDLLKGSASKANMSVGKVNIVAYSRGGLYTRGYIESLSDKTPYRFDVNSLITVNTPHSGTQLANAVVDQRVISPKIKVPVVPETEFNFKKITFKDESSLKIKDIFQMVPFMSEAESKTLWGAKNMMVAKDSLSGAYKKEETDLIEKLNSKENLAKFKEAKVPIHTFNSTFDNKQKWYVNQTAFTRVPEKLFATYLLGKSVNPLGEDGTIKFIGYKKNVNGLTIEVGEVGKVMKLSGTGNLPVKIMGTPVAPGKIKVEVNSTFCSLFVNGSNNEDYGLDSSDLNNTDVVVGNEIKTTVKLSYNMVKPINFVGYKIEVNGLSIEVGKQGKMELLKGKGSIDVSINGKATSSGNIPVNVGDYFCVIVVRDSKDTKPGKLTLNCDNFRLLDLETNTNIDTTEKLEYIVNGNPINFIGYKINKNGLTVEVGEDGKNILLKGKGNLPVKIKGKSLSPVNIKIEIKDKYCTIHVREEKKQNSGILTIDCSALSGVTLQTNTNTDVNVNIKYIVKKSTDSLPYVNVLENLYDNQSNDYVVPTSSMNAGLSEKYTSEFPDLMHIEFPTFKIEGITKSLEIQNEIIELLKQDVRSESGSFSQNIQPKEIKYNFLSDFKLDENKKNESKLAINPKSFISNSLNLSPGDKVSFDVYQENIDQMLIAIQYPGVEGIYSFARNKIVNEAEKPILDPDSLSNKKLELKNTFTFEIPEGYLPSKDFFVTVYGFKEGNMVAKHTVSPKVVKPETLLEKIRFSNTEIKANQGNIYKFDLLGTFADGVERRINDREDIINYKISDEKVIKKIDKENIEGIKGGEATLSAYVGMLKAQLKIIVKGPIISPPTKVSDFHFEKIKPQSIKLVWKTTKEYLAQYFTLERSMDNENNFIIINQQPAKGITTNDPKNYDFTDENISGHIYYRLRLYNSNNILIYSKVIEVSELVLDCSDLNTLQINIGEKLNVLQELRYNIKGNVPISFTGYKKVLNGLIIEIGKEGRTIELIEKGIIPVTISGTPTQTGIIPIEVETKSCNITIQDKTLPQPGKLTLDCNSINGSTLEVGSSSNKTLQLKYTVIGNPINFTGYKKTEKGITIEVGTEGQQISLSGSGVIAVTISGTPTQIGIIPIEVETKSCNITIQDKTLPQPGKLTLDCNSINGSTLEVGSSFNKTLQLKYTVIGNPINFTGYKKTEKGMTIEVGTEGQQISLSGSGVIAVTISGTPTQIGIIPIEVETKSCNITIQDKTLPQPGKLTLDCNSINGSTLEVGSSFNKTLQLKYTVIGNPINFTGYKKTEKGMTIEVGTEGQQISLSGSGVIAVTISGTPTQIGIIPIEVETKSCNITIQDKTLPQP</sequence>
<gene>
    <name evidence="2" type="ORF">C4S77_05085</name>
</gene>
<feature type="region of interest" description="Disordered" evidence="1">
    <location>
        <begin position="966"/>
        <end position="985"/>
    </location>
</feature>